<dbReference type="Pfam" id="PF00563">
    <property type="entry name" value="EAL"/>
    <property type="match status" value="1"/>
</dbReference>
<dbReference type="SMART" id="SM00052">
    <property type="entry name" value="EAL"/>
    <property type="match status" value="1"/>
</dbReference>
<evidence type="ECO:0000259" key="1">
    <source>
        <dbReference type="PROSITE" id="PS50883"/>
    </source>
</evidence>
<reference evidence="2" key="1">
    <citation type="submission" date="2022-09" db="EMBL/GenBank/DDBJ databases">
        <title>Intensive care unit water sources are persistently colonized with multi-drug resistant bacteria and are the site of extensive horizontal gene transfer of antibiotic resistance genes.</title>
        <authorList>
            <person name="Diorio-Toth L."/>
        </authorList>
    </citation>
    <scope>NUCLEOTIDE SEQUENCE</scope>
    <source>
        <strain evidence="2">GD03918</strain>
    </source>
</reference>
<dbReference type="EMBL" id="JAOCBF010000035">
    <property type="protein sequence ID" value="MDH0965493.1"/>
    <property type="molecule type" value="Genomic_DNA"/>
</dbReference>
<dbReference type="GO" id="GO:0071111">
    <property type="term" value="F:cyclic-guanylate-specific phosphodiesterase activity"/>
    <property type="evidence" value="ECO:0007669"/>
    <property type="project" value="InterPro"/>
</dbReference>
<evidence type="ECO:0000313" key="3">
    <source>
        <dbReference type="Proteomes" id="UP001159937"/>
    </source>
</evidence>
<gene>
    <name evidence="2" type="ORF">N5C89_21910</name>
</gene>
<dbReference type="RefSeq" id="WP_080528368.1">
    <property type="nucleotide sequence ID" value="NZ_CP044109.1"/>
</dbReference>
<dbReference type="Gene3D" id="3.20.20.450">
    <property type="entry name" value="EAL domain"/>
    <property type="match status" value="1"/>
</dbReference>
<feature type="domain" description="EAL" evidence="1">
    <location>
        <begin position="218"/>
        <end position="468"/>
    </location>
</feature>
<sequence length="478" mass="53540">MDYILSPCSLVADGLVKVMMASGMRPVVLPSDTQTLPGDAGIRRLIVFLPETPARLLTTLQQAAAFLEHSATPLPMLILSRSPASWLWHTLLHQVIDHRLLAEVRTAASDLPVPSLTAVLQDYILQRYPSLKQLADEEIHLGGKIPGGLTRPELNAILGLLSGYSVNAQAKRRGISHKTLYNQRTAGLKKMVEHHPHLANRFPGSQTKGQNIQPDAALSAFEREFVHAIHCRQIFPVFQPITDGRMQLKGLEILCRWRQKGQVLLPGEFLPQIRSAYAWLVLTAFVLHEAVENINQHSGEFYFSVNIPAAIASNDNLIRMVETARQQLRQPHLSSRLVLEFAETLDLNLQSKIADNISRLRKQGFTIMLDDCFSQSSVMFPVRSVRFSAYKLDMSIVNDMQRDPHALALIKSLLYYCQLTGSRCVAEGVDSLDKFNRLKALGIDRFQGYLISPPVERENVNDLIHRLLSGRDLSLIDG</sequence>
<comment type="caution">
    <text evidence="2">The sequence shown here is derived from an EMBL/GenBank/DDBJ whole genome shotgun (WGS) entry which is preliminary data.</text>
</comment>
<evidence type="ECO:0000313" key="2">
    <source>
        <dbReference type="EMBL" id="MDH0965493.1"/>
    </source>
</evidence>
<dbReference type="InterPro" id="IPR001633">
    <property type="entry name" value="EAL_dom"/>
</dbReference>
<organism evidence="2 3">
    <name type="scientific">Klebsiella michiganensis</name>
    <dbReference type="NCBI Taxonomy" id="1134687"/>
    <lineage>
        <taxon>Bacteria</taxon>
        <taxon>Pseudomonadati</taxon>
        <taxon>Pseudomonadota</taxon>
        <taxon>Gammaproteobacteria</taxon>
        <taxon>Enterobacterales</taxon>
        <taxon>Enterobacteriaceae</taxon>
        <taxon>Klebsiella/Raoultella group</taxon>
        <taxon>Klebsiella</taxon>
    </lineage>
</organism>
<protein>
    <submittedName>
        <fullName evidence="2">EAL domain-containing protein</fullName>
    </submittedName>
</protein>
<name>A0AAJ1KWX2_9ENTR</name>
<dbReference type="AlphaFoldDB" id="A0AAJ1KWX2"/>
<dbReference type="PROSITE" id="PS50883">
    <property type="entry name" value="EAL"/>
    <property type="match status" value="1"/>
</dbReference>
<dbReference type="InterPro" id="IPR035919">
    <property type="entry name" value="EAL_sf"/>
</dbReference>
<proteinExistence type="predicted"/>
<accession>A0AAJ1KWX2</accession>
<dbReference type="CDD" id="cd01948">
    <property type="entry name" value="EAL"/>
    <property type="match status" value="1"/>
</dbReference>
<dbReference type="PANTHER" id="PTHR33121">
    <property type="entry name" value="CYCLIC DI-GMP PHOSPHODIESTERASE PDEF"/>
    <property type="match status" value="1"/>
</dbReference>
<dbReference type="InterPro" id="IPR050706">
    <property type="entry name" value="Cyclic-di-GMP_PDE-like"/>
</dbReference>
<dbReference type="Proteomes" id="UP001159937">
    <property type="component" value="Unassembled WGS sequence"/>
</dbReference>
<dbReference type="SUPFAM" id="SSF141868">
    <property type="entry name" value="EAL domain-like"/>
    <property type="match status" value="1"/>
</dbReference>
<dbReference type="PANTHER" id="PTHR33121:SF79">
    <property type="entry name" value="CYCLIC DI-GMP PHOSPHODIESTERASE PDED-RELATED"/>
    <property type="match status" value="1"/>
</dbReference>